<evidence type="ECO:0000256" key="1">
    <source>
        <dbReference type="SAM" id="MobiDB-lite"/>
    </source>
</evidence>
<evidence type="ECO:0000313" key="3">
    <source>
        <dbReference type="Proteomes" id="UP001209540"/>
    </source>
</evidence>
<feature type="compositionally biased region" description="Polar residues" evidence="1">
    <location>
        <begin position="226"/>
        <end position="235"/>
    </location>
</feature>
<dbReference type="EMBL" id="JAIXMP010000006">
    <property type="protein sequence ID" value="KAI9271683.1"/>
    <property type="molecule type" value="Genomic_DNA"/>
</dbReference>
<name>A0AAD5KI29_9FUNG</name>
<gene>
    <name evidence="2" type="ORF">BDA99DRAFT_433226</name>
</gene>
<organism evidence="2 3">
    <name type="scientific">Phascolomyces articulosus</name>
    <dbReference type="NCBI Taxonomy" id="60185"/>
    <lineage>
        <taxon>Eukaryota</taxon>
        <taxon>Fungi</taxon>
        <taxon>Fungi incertae sedis</taxon>
        <taxon>Mucoromycota</taxon>
        <taxon>Mucoromycotina</taxon>
        <taxon>Mucoromycetes</taxon>
        <taxon>Mucorales</taxon>
        <taxon>Lichtheimiaceae</taxon>
        <taxon>Phascolomyces</taxon>
    </lineage>
</organism>
<protein>
    <submittedName>
        <fullName evidence="2">Uncharacterized protein</fullName>
    </submittedName>
</protein>
<sequence>MSKYVAKLALGKAADHIQNKPSIVERDPEIQAAIEATSASTKKHWWKKRPQADMILSAHDRQILRRVKSRAWHLDCGFDCCCCTVGLDGIIGIIPGVGDVICLFLALNLVRVASKANLPNNILYKMLVNVFVDFVLGLTPFVGDVLDIFFKCNWRNYLILEEYLFLRRRDELRDERGVGGDYGSTGNSKARAAITEGGGEGSSTSPSTDTKPDPKNNGKHGKKIVNSKSSNGKVK</sequence>
<accession>A0AAD5KI29</accession>
<feature type="region of interest" description="Disordered" evidence="1">
    <location>
        <begin position="177"/>
        <end position="235"/>
    </location>
</feature>
<reference evidence="2" key="2">
    <citation type="submission" date="2023-02" db="EMBL/GenBank/DDBJ databases">
        <authorList>
            <consortium name="DOE Joint Genome Institute"/>
            <person name="Mondo S.J."/>
            <person name="Chang Y."/>
            <person name="Wang Y."/>
            <person name="Ahrendt S."/>
            <person name="Andreopoulos W."/>
            <person name="Barry K."/>
            <person name="Beard J."/>
            <person name="Benny G.L."/>
            <person name="Blankenship S."/>
            <person name="Bonito G."/>
            <person name="Cuomo C."/>
            <person name="Desiro A."/>
            <person name="Gervers K.A."/>
            <person name="Hundley H."/>
            <person name="Kuo A."/>
            <person name="LaButti K."/>
            <person name="Lang B.F."/>
            <person name="Lipzen A."/>
            <person name="O'Donnell K."/>
            <person name="Pangilinan J."/>
            <person name="Reynolds N."/>
            <person name="Sandor L."/>
            <person name="Smith M.W."/>
            <person name="Tsang A."/>
            <person name="Grigoriev I.V."/>
            <person name="Stajich J.E."/>
            <person name="Spatafora J.W."/>
        </authorList>
    </citation>
    <scope>NUCLEOTIDE SEQUENCE</scope>
    <source>
        <strain evidence="2">RSA 2281</strain>
    </source>
</reference>
<comment type="caution">
    <text evidence="2">The sequence shown here is derived from an EMBL/GenBank/DDBJ whole genome shotgun (WGS) entry which is preliminary data.</text>
</comment>
<dbReference type="Proteomes" id="UP001209540">
    <property type="component" value="Unassembled WGS sequence"/>
</dbReference>
<evidence type="ECO:0000313" key="2">
    <source>
        <dbReference type="EMBL" id="KAI9271683.1"/>
    </source>
</evidence>
<dbReference type="AlphaFoldDB" id="A0AAD5KI29"/>
<keyword evidence="3" id="KW-1185">Reference proteome</keyword>
<dbReference type="Pfam" id="PF13430">
    <property type="entry name" value="DUF4112"/>
    <property type="match status" value="1"/>
</dbReference>
<dbReference type="PANTHER" id="PTHR35519:SF2">
    <property type="entry name" value="PH DOMAIN PROTEIN"/>
    <property type="match status" value="1"/>
</dbReference>
<dbReference type="InterPro" id="IPR025187">
    <property type="entry name" value="DUF4112"/>
</dbReference>
<reference evidence="2" key="1">
    <citation type="journal article" date="2022" name="IScience">
        <title>Evolution of zygomycete secretomes and the origins of terrestrial fungal ecologies.</title>
        <authorList>
            <person name="Chang Y."/>
            <person name="Wang Y."/>
            <person name="Mondo S."/>
            <person name="Ahrendt S."/>
            <person name="Andreopoulos W."/>
            <person name="Barry K."/>
            <person name="Beard J."/>
            <person name="Benny G.L."/>
            <person name="Blankenship S."/>
            <person name="Bonito G."/>
            <person name="Cuomo C."/>
            <person name="Desiro A."/>
            <person name="Gervers K.A."/>
            <person name="Hundley H."/>
            <person name="Kuo A."/>
            <person name="LaButti K."/>
            <person name="Lang B.F."/>
            <person name="Lipzen A."/>
            <person name="O'Donnell K."/>
            <person name="Pangilinan J."/>
            <person name="Reynolds N."/>
            <person name="Sandor L."/>
            <person name="Smith M.E."/>
            <person name="Tsang A."/>
            <person name="Grigoriev I.V."/>
            <person name="Stajich J.E."/>
            <person name="Spatafora J.W."/>
        </authorList>
    </citation>
    <scope>NUCLEOTIDE SEQUENCE</scope>
    <source>
        <strain evidence="2">RSA 2281</strain>
    </source>
</reference>
<dbReference type="PANTHER" id="PTHR35519">
    <property type="entry name" value="MEMBRANE PROTEINS"/>
    <property type="match status" value="1"/>
</dbReference>
<proteinExistence type="predicted"/>